<evidence type="ECO:0000259" key="2">
    <source>
        <dbReference type="PROSITE" id="PS50164"/>
    </source>
</evidence>
<dbReference type="SUPFAM" id="SSF82771">
    <property type="entry name" value="GIY-YIG endonuclease"/>
    <property type="match status" value="1"/>
</dbReference>
<evidence type="ECO:0000313" key="4">
    <source>
        <dbReference type="Proteomes" id="UP000284219"/>
    </source>
</evidence>
<dbReference type="Gene3D" id="3.40.1440.10">
    <property type="entry name" value="GIY-YIG endonuclease"/>
    <property type="match status" value="1"/>
</dbReference>
<sequence length="89" mass="10559">MFYTYMLRCSDQSLYTGITNDLERRLKLHNQGKASRYTRARLPVCYVYIEESGSKSEALKREHQIKRLAKLTKEKLVQQYKSVEQRGPE</sequence>
<name>A0A419SJ99_9BACL</name>
<evidence type="ECO:0000313" key="3">
    <source>
        <dbReference type="EMBL" id="RKD24032.1"/>
    </source>
</evidence>
<dbReference type="PROSITE" id="PS50164">
    <property type="entry name" value="GIY_YIG"/>
    <property type="match status" value="1"/>
</dbReference>
<dbReference type="InterPro" id="IPR035901">
    <property type="entry name" value="GIY-YIG_endonuc_sf"/>
</dbReference>
<protein>
    <recommendedName>
        <fullName evidence="2">GIY-YIG domain-containing protein</fullName>
    </recommendedName>
</protein>
<dbReference type="CDD" id="cd10456">
    <property type="entry name" value="GIY-YIG_UPF0213"/>
    <property type="match status" value="1"/>
</dbReference>
<dbReference type="SMART" id="SM00465">
    <property type="entry name" value="GIYc"/>
    <property type="match status" value="1"/>
</dbReference>
<organism evidence="3 4">
    <name type="scientific">Ammoniphilus oxalaticus</name>
    <dbReference type="NCBI Taxonomy" id="66863"/>
    <lineage>
        <taxon>Bacteria</taxon>
        <taxon>Bacillati</taxon>
        <taxon>Bacillota</taxon>
        <taxon>Bacilli</taxon>
        <taxon>Bacillales</taxon>
        <taxon>Paenibacillaceae</taxon>
        <taxon>Aneurinibacillus group</taxon>
        <taxon>Ammoniphilus</taxon>
    </lineage>
</organism>
<dbReference type="AlphaFoldDB" id="A0A419SJ99"/>
<dbReference type="Pfam" id="PF01541">
    <property type="entry name" value="GIY-YIG"/>
    <property type="match status" value="1"/>
</dbReference>
<dbReference type="EMBL" id="MCHY01000008">
    <property type="protein sequence ID" value="RKD24032.1"/>
    <property type="molecule type" value="Genomic_DNA"/>
</dbReference>
<gene>
    <name evidence="3" type="ORF">BEP19_06385</name>
</gene>
<reference evidence="3 4" key="1">
    <citation type="submission" date="2016-08" db="EMBL/GenBank/DDBJ databases">
        <title>Novel Firmicute Genomes.</title>
        <authorList>
            <person name="Poppleton D.I."/>
            <person name="Gribaldo S."/>
        </authorList>
    </citation>
    <scope>NUCLEOTIDE SEQUENCE [LARGE SCALE GENOMIC DNA]</scope>
    <source>
        <strain evidence="3 4">RAOx-1</strain>
    </source>
</reference>
<accession>A0A419SJ99</accession>
<proteinExistence type="inferred from homology"/>
<feature type="domain" description="GIY-YIG" evidence="2">
    <location>
        <begin position="1"/>
        <end position="75"/>
    </location>
</feature>
<dbReference type="PANTHER" id="PTHR34477:SF1">
    <property type="entry name" value="UPF0213 PROTEIN YHBQ"/>
    <property type="match status" value="1"/>
</dbReference>
<dbReference type="Proteomes" id="UP000284219">
    <property type="component" value="Unassembled WGS sequence"/>
</dbReference>
<comment type="similarity">
    <text evidence="1">Belongs to the UPF0213 family.</text>
</comment>
<dbReference type="InterPro" id="IPR000305">
    <property type="entry name" value="GIY-YIG_endonuc"/>
</dbReference>
<evidence type="ECO:0000256" key="1">
    <source>
        <dbReference type="ARBA" id="ARBA00007435"/>
    </source>
</evidence>
<keyword evidence="4" id="KW-1185">Reference proteome</keyword>
<dbReference type="InterPro" id="IPR050190">
    <property type="entry name" value="UPF0213_domain"/>
</dbReference>
<dbReference type="PANTHER" id="PTHR34477">
    <property type="entry name" value="UPF0213 PROTEIN YHBQ"/>
    <property type="match status" value="1"/>
</dbReference>
<comment type="caution">
    <text evidence="3">The sequence shown here is derived from an EMBL/GenBank/DDBJ whole genome shotgun (WGS) entry which is preliminary data.</text>
</comment>